<dbReference type="EMBL" id="CAFBME010000013">
    <property type="protein sequence ID" value="CAB4890103.1"/>
    <property type="molecule type" value="Genomic_DNA"/>
</dbReference>
<evidence type="ECO:0000313" key="5">
    <source>
        <dbReference type="EMBL" id="CAB4592237.1"/>
    </source>
</evidence>
<feature type="domain" description="WCX" evidence="3">
    <location>
        <begin position="234"/>
        <end position="305"/>
    </location>
</feature>
<feature type="domain" description="WYL" evidence="1">
    <location>
        <begin position="144"/>
        <end position="211"/>
    </location>
</feature>
<dbReference type="Pfam" id="PF19187">
    <property type="entry name" value="HTH_PafC"/>
    <property type="match status" value="1"/>
</dbReference>
<name>A0A6J6ATR9_9ZZZZ</name>
<dbReference type="Pfam" id="PF13280">
    <property type="entry name" value="WYL"/>
    <property type="match status" value="1"/>
</dbReference>
<gene>
    <name evidence="4" type="ORF">UFOPK1380_00182</name>
    <name evidence="5" type="ORF">UFOPK1778_00769</name>
    <name evidence="6" type="ORF">UFOPK1863_00257</name>
    <name evidence="7" type="ORF">UFOPK3555_00273</name>
    <name evidence="8" type="ORF">UFOPK4095_00992</name>
</gene>
<reference evidence="4" key="1">
    <citation type="submission" date="2020-05" db="EMBL/GenBank/DDBJ databases">
        <authorList>
            <person name="Chiriac C."/>
            <person name="Salcher M."/>
            <person name="Ghai R."/>
            <person name="Kavagutti S V."/>
        </authorList>
    </citation>
    <scope>NUCLEOTIDE SEQUENCE</scope>
</reference>
<dbReference type="InterPro" id="IPR051534">
    <property type="entry name" value="CBASS_pafABC_assoc_protein"/>
</dbReference>
<feature type="domain" description="PafC HTH" evidence="2">
    <location>
        <begin position="8"/>
        <end position="122"/>
    </location>
</feature>
<dbReference type="EMBL" id="CAEZSC010000005">
    <property type="protein sequence ID" value="CAB4530212.1"/>
    <property type="molecule type" value="Genomic_DNA"/>
</dbReference>
<dbReference type="EMBL" id="CAFBPI010000071">
    <property type="protein sequence ID" value="CAB5020774.1"/>
    <property type="molecule type" value="Genomic_DNA"/>
</dbReference>
<evidence type="ECO:0000259" key="3">
    <source>
        <dbReference type="Pfam" id="PF25583"/>
    </source>
</evidence>
<dbReference type="Pfam" id="PF25583">
    <property type="entry name" value="WCX"/>
    <property type="match status" value="1"/>
</dbReference>
<dbReference type="PANTHER" id="PTHR34580">
    <property type="match status" value="1"/>
</dbReference>
<evidence type="ECO:0000313" key="4">
    <source>
        <dbReference type="EMBL" id="CAB4530212.1"/>
    </source>
</evidence>
<proteinExistence type="predicted"/>
<dbReference type="InterPro" id="IPR057727">
    <property type="entry name" value="WCX_dom"/>
</dbReference>
<dbReference type="AlphaFoldDB" id="A0A6J6ATR9"/>
<dbReference type="InterPro" id="IPR026881">
    <property type="entry name" value="WYL_dom"/>
</dbReference>
<evidence type="ECO:0000259" key="1">
    <source>
        <dbReference type="Pfam" id="PF13280"/>
    </source>
</evidence>
<dbReference type="PANTHER" id="PTHR34580:SF1">
    <property type="entry name" value="PROTEIN PAFC"/>
    <property type="match status" value="1"/>
</dbReference>
<dbReference type="InterPro" id="IPR028349">
    <property type="entry name" value="PafC-like"/>
</dbReference>
<evidence type="ECO:0000259" key="2">
    <source>
        <dbReference type="Pfam" id="PF19187"/>
    </source>
</evidence>
<dbReference type="PROSITE" id="PS52050">
    <property type="entry name" value="WYL"/>
    <property type="match status" value="1"/>
</dbReference>
<evidence type="ECO:0000313" key="6">
    <source>
        <dbReference type="EMBL" id="CAB4608843.1"/>
    </source>
</evidence>
<dbReference type="EMBL" id="CAEZUD010000037">
    <property type="protein sequence ID" value="CAB4592237.1"/>
    <property type="molecule type" value="Genomic_DNA"/>
</dbReference>
<evidence type="ECO:0000313" key="7">
    <source>
        <dbReference type="EMBL" id="CAB4890103.1"/>
    </source>
</evidence>
<dbReference type="InterPro" id="IPR043839">
    <property type="entry name" value="PafC_HTH"/>
</dbReference>
<accession>A0A6J6ATR9</accession>
<sequence length="311" mass="34622">MVETALTRTARALDLVPFVIEHPGISVEDLAREFSVSSKQMLADLSMIFMCGLPGYSTLELIDLSYEDGYVSIIDPQVLTKPRSLSKSEIVSLMLSLESLASLRDAQDPLFIAIRGLQQKLQATIALPLTEIPVVIRSEARSSHLPMIENAIKSGSGLRITYISASSDQKSERVILPESIFSENGFIYLRAWCYLTQSSRTFRLDRIRQATPISIGEMQKSEVATPISQDNFVARLHINKSARHFFEQNAALCTLESDDDSGLTISVQLRDSEWLIRSLLGYGAQIQVLGPQELRETLARRALTALALYKN</sequence>
<evidence type="ECO:0000313" key="8">
    <source>
        <dbReference type="EMBL" id="CAB5020774.1"/>
    </source>
</evidence>
<dbReference type="PIRSF" id="PIRSF016838">
    <property type="entry name" value="PafC"/>
    <property type="match status" value="1"/>
</dbReference>
<protein>
    <submittedName>
        <fullName evidence="4">Unannotated protein</fullName>
    </submittedName>
</protein>
<organism evidence="4">
    <name type="scientific">freshwater metagenome</name>
    <dbReference type="NCBI Taxonomy" id="449393"/>
    <lineage>
        <taxon>unclassified sequences</taxon>
        <taxon>metagenomes</taxon>
        <taxon>ecological metagenomes</taxon>
    </lineage>
</organism>
<dbReference type="EMBL" id="CAEZUY010000011">
    <property type="protein sequence ID" value="CAB4608843.1"/>
    <property type="molecule type" value="Genomic_DNA"/>
</dbReference>